<organism evidence="7 8">
    <name type="scientific">Thermonema lapsum</name>
    <dbReference type="NCBI Taxonomy" id="28195"/>
    <lineage>
        <taxon>Bacteria</taxon>
        <taxon>Pseudomonadati</taxon>
        <taxon>Bacteroidota</taxon>
        <taxon>Cytophagia</taxon>
        <taxon>Cytophagales</taxon>
        <taxon>Thermonemataceae</taxon>
        <taxon>Thermonema</taxon>
    </lineage>
</organism>
<keyword evidence="3 6" id="KW-0812">Transmembrane</keyword>
<dbReference type="AlphaFoldDB" id="A0A846MSS0"/>
<dbReference type="Pfam" id="PF01943">
    <property type="entry name" value="Polysacc_synt"/>
    <property type="match status" value="1"/>
</dbReference>
<feature type="transmembrane region" description="Helical" evidence="6">
    <location>
        <begin position="462"/>
        <end position="480"/>
    </location>
</feature>
<accession>A0A846MSS0</accession>
<protein>
    <submittedName>
        <fullName evidence="7">O-antigen/teichoic acid export membrane protein</fullName>
    </submittedName>
</protein>
<feature type="transmembrane region" description="Helical" evidence="6">
    <location>
        <begin position="340"/>
        <end position="364"/>
    </location>
</feature>
<dbReference type="PANTHER" id="PTHR30250">
    <property type="entry name" value="PST FAMILY PREDICTED COLANIC ACID TRANSPORTER"/>
    <property type="match status" value="1"/>
</dbReference>
<feature type="transmembrane region" description="Helical" evidence="6">
    <location>
        <begin position="263"/>
        <end position="284"/>
    </location>
</feature>
<feature type="transmembrane region" description="Helical" evidence="6">
    <location>
        <begin position="376"/>
        <end position="395"/>
    </location>
</feature>
<feature type="transmembrane region" description="Helical" evidence="6">
    <location>
        <begin position="84"/>
        <end position="106"/>
    </location>
</feature>
<keyword evidence="4 6" id="KW-1133">Transmembrane helix</keyword>
<evidence type="ECO:0000313" key="7">
    <source>
        <dbReference type="EMBL" id="NIK74370.1"/>
    </source>
</evidence>
<feature type="transmembrane region" description="Helical" evidence="6">
    <location>
        <begin position="149"/>
        <end position="170"/>
    </location>
</feature>
<dbReference type="GO" id="GO:0005886">
    <property type="term" value="C:plasma membrane"/>
    <property type="evidence" value="ECO:0007669"/>
    <property type="project" value="UniProtKB-SubCell"/>
</dbReference>
<evidence type="ECO:0000256" key="4">
    <source>
        <dbReference type="ARBA" id="ARBA00022989"/>
    </source>
</evidence>
<dbReference type="PANTHER" id="PTHR30250:SF11">
    <property type="entry name" value="O-ANTIGEN TRANSPORTER-RELATED"/>
    <property type="match status" value="1"/>
</dbReference>
<proteinExistence type="predicted"/>
<reference evidence="7 8" key="1">
    <citation type="submission" date="2020-03" db="EMBL/GenBank/DDBJ databases">
        <title>Genomic Encyclopedia of Type Strains, Phase IV (KMG-IV): sequencing the most valuable type-strain genomes for metagenomic binning, comparative biology and taxonomic classification.</title>
        <authorList>
            <person name="Goeker M."/>
        </authorList>
    </citation>
    <scope>NUCLEOTIDE SEQUENCE [LARGE SCALE GENOMIC DNA]</scope>
    <source>
        <strain evidence="7 8">DSM 5718</strain>
    </source>
</reference>
<feature type="transmembrane region" description="Helical" evidence="6">
    <location>
        <begin position="435"/>
        <end position="456"/>
    </location>
</feature>
<dbReference type="RefSeq" id="WP_166919968.1">
    <property type="nucleotide sequence ID" value="NZ_JAASRN010000002.1"/>
</dbReference>
<comment type="subcellular location">
    <subcellularLocation>
        <location evidence="1">Cell membrane</location>
        <topology evidence="1">Multi-pass membrane protein</topology>
    </subcellularLocation>
</comment>
<keyword evidence="2" id="KW-1003">Cell membrane</keyword>
<evidence type="ECO:0000256" key="2">
    <source>
        <dbReference type="ARBA" id="ARBA00022475"/>
    </source>
</evidence>
<feature type="transmembrane region" description="Helical" evidence="6">
    <location>
        <begin position="305"/>
        <end position="328"/>
    </location>
</feature>
<dbReference type="InterPro" id="IPR050833">
    <property type="entry name" value="Poly_Biosynth_Transport"/>
</dbReference>
<dbReference type="Proteomes" id="UP000537126">
    <property type="component" value="Unassembled WGS sequence"/>
</dbReference>
<feature type="transmembrane region" description="Helical" evidence="6">
    <location>
        <begin position="190"/>
        <end position="211"/>
    </location>
</feature>
<keyword evidence="5 6" id="KW-0472">Membrane</keyword>
<dbReference type="EMBL" id="JAASRN010000002">
    <property type="protein sequence ID" value="NIK74370.1"/>
    <property type="molecule type" value="Genomic_DNA"/>
</dbReference>
<name>A0A846MSS0_9BACT</name>
<evidence type="ECO:0000256" key="3">
    <source>
        <dbReference type="ARBA" id="ARBA00022692"/>
    </source>
</evidence>
<evidence type="ECO:0000313" key="8">
    <source>
        <dbReference type="Proteomes" id="UP000537126"/>
    </source>
</evidence>
<feature type="transmembrane region" description="Helical" evidence="6">
    <location>
        <begin position="12"/>
        <end position="29"/>
    </location>
</feature>
<gene>
    <name evidence="7" type="ORF">FHS56_001883</name>
</gene>
<evidence type="ECO:0000256" key="5">
    <source>
        <dbReference type="ARBA" id="ARBA00023136"/>
    </source>
</evidence>
<feature type="transmembrane region" description="Helical" evidence="6">
    <location>
        <begin position="49"/>
        <end position="72"/>
    </location>
</feature>
<feature type="transmembrane region" description="Helical" evidence="6">
    <location>
        <begin position="118"/>
        <end position="137"/>
    </location>
</feature>
<keyword evidence="8" id="KW-1185">Reference proteome</keyword>
<sequence>MSSIRRLAGETLWYGLSSILGRLINYLLVPFYTSKGVLQPEEYGAVGELLSYVAFLNIIYTFGLETTYFRYANKLEEPKIFSQALSFIAVFGGALSAMLALSATPLVNYMGYEGKEEYIHLLAALMFIDALWAIPFARLRFLHKAHFFALTKVGGILLNVGFNILFLWILPRSGALPHLLGVEDKVGYVFLANLLANALLFFPLLPYMQGFRFYMDRALMRQIITYAAPLVATGLAGQINGLADRWFIKYYMPEELYPESNQYILGVYNACVKFSVFMLLYTQAFRYASEPFYFSKVKDRNAPEVFARVLDWFTAIGCLTVLAVTFNIDWLKWLLIRNEAYHQALGIVPVLLIANLLLGIYFNVGIWYKLTDRTIYGTYFTLLGAIVTVAVNLWLVPRIGYMGSAYATLAAYGVMLLACYFLGQRYYRIPYRITYLAGCLLLTALTLVTADAIFFLDGWQSIVWKNLLLIPLALAFYWGLQDKQKPKASS</sequence>
<feature type="transmembrane region" description="Helical" evidence="6">
    <location>
        <begin position="401"/>
        <end position="423"/>
    </location>
</feature>
<evidence type="ECO:0000256" key="6">
    <source>
        <dbReference type="SAM" id="Phobius"/>
    </source>
</evidence>
<comment type="caution">
    <text evidence="7">The sequence shown here is derived from an EMBL/GenBank/DDBJ whole genome shotgun (WGS) entry which is preliminary data.</text>
</comment>
<feature type="transmembrane region" description="Helical" evidence="6">
    <location>
        <begin position="223"/>
        <end position="243"/>
    </location>
</feature>
<dbReference type="InterPro" id="IPR002797">
    <property type="entry name" value="Polysacc_synth"/>
</dbReference>
<evidence type="ECO:0000256" key="1">
    <source>
        <dbReference type="ARBA" id="ARBA00004651"/>
    </source>
</evidence>